<dbReference type="RefSeq" id="WP_107932862.1">
    <property type="nucleotide sequence ID" value="NZ_PYWJ01000004.1"/>
</dbReference>
<organism evidence="4 5">
    <name type="scientific">Ureibacillus chungkukjangi</name>
    <dbReference type="NCBI Taxonomy" id="1202712"/>
    <lineage>
        <taxon>Bacteria</taxon>
        <taxon>Bacillati</taxon>
        <taxon>Bacillota</taxon>
        <taxon>Bacilli</taxon>
        <taxon>Bacillales</taxon>
        <taxon>Caryophanaceae</taxon>
        <taxon>Ureibacillus</taxon>
    </lineage>
</organism>
<evidence type="ECO:0000313" key="4">
    <source>
        <dbReference type="EMBL" id="PYF03273.1"/>
    </source>
</evidence>
<dbReference type="Proteomes" id="UP000247416">
    <property type="component" value="Unassembled WGS sequence"/>
</dbReference>
<dbReference type="PRINTS" id="PR00455">
    <property type="entry name" value="HTHTETR"/>
</dbReference>
<reference evidence="4 5" key="1">
    <citation type="submission" date="2018-06" db="EMBL/GenBank/DDBJ databases">
        <title>Genomic Encyclopedia of Archaeal and Bacterial Type Strains, Phase II (KMG-II): from individual species to whole genera.</title>
        <authorList>
            <person name="Goeker M."/>
        </authorList>
    </citation>
    <scope>NUCLEOTIDE SEQUENCE [LARGE SCALE GENOMIC DNA]</scope>
    <source>
        <strain evidence="4 5">KACC 16626</strain>
    </source>
</reference>
<dbReference type="InterPro" id="IPR009057">
    <property type="entry name" value="Homeodomain-like_sf"/>
</dbReference>
<feature type="DNA-binding region" description="H-T-H motif" evidence="2">
    <location>
        <begin position="34"/>
        <end position="53"/>
    </location>
</feature>
<name>A0A318TFF4_9BACL</name>
<dbReference type="InterPro" id="IPR001647">
    <property type="entry name" value="HTH_TetR"/>
</dbReference>
<feature type="domain" description="HTH tetR-type" evidence="3">
    <location>
        <begin position="11"/>
        <end position="71"/>
    </location>
</feature>
<evidence type="ECO:0000259" key="3">
    <source>
        <dbReference type="PROSITE" id="PS50977"/>
    </source>
</evidence>
<dbReference type="PANTHER" id="PTHR43479">
    <property type="entry name" value="ACREF/ENVCD OPERON REPRESSOR-RELATED"/>
    <property type="match status" value="1"/>
</dbReference>
<dbReference type="SUPFAM" id="SSF46689">
    <property type="entry name" value="Homeodomain-like"/>
    <property type="match status" value="1"/>
</dbReference>
<dbReference type="EMBL" id="QJTJ01000032">
    <property type="protein sequence ID" value="PYF03273.1"/>
    <property type="molecule type" value="Genomic_DNA"/>
</dbReference>
<evidence type="ECO:0000256" key="2">
    <source>
        <dbReference type="PROSITE-ProRule" id="PRU00335"/>
    </source>
</evidence>
<dbReference type="PANTHER" id="PTHR43479:SF11">
    <property type="entry name" value="ACREF_ENVCD OPERON REPRESSOR-RELATED"/>
    <property type="match status" value="1"/>
</dbReference>
<gene>
    <name evidence="4" type="ORF">BJ095_13224</name>
</gene>
<evidence type="ECO:0000256" key="1">
    <source>
        <dbReference type="ARBA" id="ARBA00023125"/>
    </source>
</evidence>
<dbReference type="PROSITE" id="PS50977">
    <property type="entry name" value="HTH_TETR_2"/>
    <property type="match status" value="1"/>
</dbReference>
<keyword evidence="1 2" id="KW-0238">DNA-binding</keyword>
<dbReference type="InterPro" id="IPR036271">
    <property type="entry name" value="Tet_transcr_reg_TetR-rel_C_sf"/>
</dbReference>
<dbReference type="InterPro" id="IPR023772">
    <property type="entry name" value="DNA-bd_HTH_TetR-type_CS"/>
</dbReference>
<dbReference type="InterPro" id="IPR050624">
    <property type="entry name" value="HTH-type_Tx_Regulator"/>
</dbReference>
<protein>
    <submittedName>
        <fullName evidence="4">TetR family transcriptional regulator</fullName>
    </submittedName>
</protein>
<dbReference type="GO" id="GO:0003677">
    <property type="term" value="F:DNA binding"/>
    <property type="evidence" value="ECO:0007669"/>
    <property type="project" value="UniProtKB-UniRule"/>
</dbReference>
<dbReference type="Gene3D" id="1.10.357.10">
    <property type="entry name" value="Tetracycline Repressor, domain 2"/>
    <property type="match status" value="1"/>
</dbReference>
<accession>A0A318TFF4</accession>
<dbReference type="OrthoDB" id="9814200at2"/>
<evidence type="ECO:0000313" key="5">
    <source>
        <dbReference type="Proteomes" id="UP000247416"/>
    </source>
</evidence>
<sequence length="205" mass="24179">MKKGSRQLQAEQTKQRIFETALKLFEKKGFDQVTVDEIVQKSNSSKGAFYNHFDSKYGIFLEKFTEIDTFYEEFIQTIPEEASLKEKILKLFQGQMQYLEHEMGKDLMRSVYTNGLIESENHYFTNTDRSVYKILNDFIKVAVERGELMPEVNNEQLSMMIARCMRGNLYDWIAFGKGFDLQEESKQFMDIFVEGILKKYTPKEK</sequence>
<dbReference type="AlphaFoldDB" id="A0A318TFF4"/>
<dbReference type="SUPFAM" id="SSF48498">
    <property type="entry name" value="Tetracyclin repressor-like, C-terminal domain"/>
    <property type="match status" value="1"/>
</dbReference>
<dbReference type="PROSITE" id="PS01081">
    <property type="entry name" value="HTH_TETR_1"/>
    <property type="match status" value="1"/>
</dbReference>
<keyword evidence="5" id="KW-1185">Reference proteome</keyword>
<dbReference type="Pfam" id="PF00440">
    <property type="entry name" value="TetR_N"/>
    <property type="match status" value="1"/>
</dbReference>
<proteinExistence type="predicted"/>
<comment type="caution">
    <text evidence="4">The sequence shown here is derived from an EMBL/GenBank/DDBJ whole genome shotgun (WGS) entry which is preliminary data.</text>
</comment>